<proteinExistence type="predicted"/>
<feature type="region of interest" description="Disordered" evidence="1">
    <location>
        <begin position="375"/>
        <end position="398"/>
    </location>
</feature>
<evidence type="ECO:0000313" key="4">
    <source>
        <dbReference type="EMBL" id="BCX43887.1"/>
    </source>
</evidence>
<dbReference type="Gene3D" id="3.40.50.300">
    <property type="entry name" value="P-loop containing nucleotide triphosphate hydrolases"/>
    <property type="match status" value="1"/>
</dbReference>
<accession>A0ABM7R292</accession>
<feature type="domain" description="Zona occludens toxin N-terminal" evidence="3">
    <location>
        <begin position="1"/>
        <end position="174"/>
    </location>
</feature>
<feature type="compositionally biased region" description="Low complexity" evidence="1">
    <location>
        <begin position="223"/>
        <end position="238"/>
    </location>
</feature>
<keyword evidence="2" id="KW-0812">Transmembrane</keyword>
<keyword evidence="5" id="KW-1185">Reference proteome</keyword>
<sequence>MIYWYTGQPGHGKTLHGIDRLLEFKDQGRAVYACNIREFDYAKAGVLEMTPEQFRDWPNFLPDGAVALVDEAYEHNMLPKRPPGSKVPNHVEQLAKHRHRGLDFIFISQSPDKQCDQFVHDLIERHVHVRRRFGTKFVHLREFDRFEAQAEKATPLVVKRKALPKRPMGLYKSTELDTTERKIPWYYIALPVAVVGGLGLMYYTFGNMGERLGGGTATPPSPSARSAHAPPDGASATAGGAGGARGTKTIREYVDQFMPRIPSEPWSAPAYDSAINLPSEAPRLFCMSSLGGPNAQGDIDDPSCTCVTEQGTRYQLADEPTCRLIARHGQYEPFRDERNDRYVDGPSQMERARGDIANRGQGGGVALEHVERAVGSFPESKPHPTTTYMTTPPGPNKL</sequence>
<keyword evidence="2" id="KW-0472">Membrane</keyword>
<dbReference type="Pfam" id="PF05707">
    <property type="entry name" value="Zot"/>
    <property type="match status" value="1"/>
</dbReference>
<gene>
    <name evidence="4" type="ORF">STNY_R20860</name>
</gene>
<dbReference type="InterPro" id="IPR008900">
    <property type="entry name" value="Zot_N"/>
</dbReference>
<evidence type="ECO:0000259" key="3">
    <source>
        <dbReference type="Pfam" id="PF05707"/>
    </source>
</evidence>
<keyword evidence="2" id="KW-1133">Transmembrane helix</keyword>
<dbReference type="EMBL" id="AP024684">
    <property type="protein sequence ID" value="BCX43887.1"/>
    <property type="molecule type" value="Genomic_DNA"/>
</dbReference>
<dbReference type="RefSeq" id="WP_130768072.1">
    <property type="nucleotide sequence ID" value="NZ_AP024684.1"/>
</dbReference>
<feature type="transmembrane region" description="Helical" evidence="2">
    <location>
        <begin position="185"/>
        <end position="205"/>
    </location>
</feature>
<evidence type="ECO:0000256" key="2">
    <source>
        <dbReference type="SAM" id="Phobius"/>
    </source>
</evidence>
<evidence type="ECO:0000256" key="1">
    <source>
        <dbReference type="SAM" id="MobiDB-lite"/>
    </source>
</evidence>
<protein>
    <submittedName>
        <fullName evidence="4">Zonular occludens toxin family protein</fullName>
    </submittedName>
</protein>
<reference evidence="4 5" key="1">
    <citation type="submission" date="2021-05" db="EMBL/GenBank/DDBJ databases">
        <title>Complete Genome Sequence of Stenotrophomonas pavanii strain Y.</title>
        <authorList>
            <person name="Dohra H."/>
            <person name="Mohad Din A.R.J."/>
            <person name="Suzuki K."/>
            <person name="Fatma A."/>
            <person name="Honjyo M."/>
            <person name="Nishimura T."/>
            <person name="Moriuch R."/>
            <person name="Masuda K."/>
            <person name="Minoura A."/>
            <person name="Tashiro Y."/>
            <person name="Futamata H."/>
        </authorList>
    </citation>
    <scope>NUCLEOTIDE SEQUENCE [LARGE SCALE GENOMIC DNA]</scope>
    <source>
        <strain evidence="5">Y</strain>
    </source>
</reference>
<organism evidence="4 5">
    <name type="scientific">Stenotrophomonas pavanii</name>
    <dbReference type="NCBI Taxonomy" id="487698"/>
    <lineage>
        <taxon>Bacteria</taxon>
        <taxon>Pseudomonadati</taxon>
        <taxon>Pseudomonadota</taxon>
        <taxon>Gammaproteobacteria</taxon>
        <taxon>Lysobacterales</taxon>
        <taxon>Lysobacteraceae</taxon>
        <taxon>Stenotrophomonas</taxon>
    </lineage>
</organism>
<dbReference type="Proteomes" id="UP000825066">
    <property type="component" value="Chromosome"/>
</dbReference>
<dbReference type="InterPro" id="IPR027417">
    <property type="entry name" value="P-loop_NTPase"/>
</dbReference>
<name>A0ABM7R292_9GAMM</name>
<evidence type="ECO:0000313" key="5">
    <source>
        <dbReference type="Proteomes" id="UP000825066"/>
    </source>
</evidence>
<feature type="region of interest" description="Disordered" evidence="1">
    <location>
        <begin position="214"/>
        <end position="245"/>
    </location>
</feature>